<gene>
    <name evidence="5" type="ORF">FPZ11_00340</name>
</gene>
<dbReference type="PROSITE" id="PS51192">
    <property type="entry name" value="HELICASE_ATP_BIND_1"/>
    <property type="match status" value="1"/>
</dbReference>
<evidence type="ECO:0000256" key="2">
    <source>
        <dbReference type="SAM" id="MobiDB-lite"/>
    </source>
</evidence>
<protein>
    <submittedName>
        <fullName evidence="5">DEAD/DEAH box helicase</fullName>
    </submittedName>
</protein>
<keyword evidence="1" id="KW-0378">Hydrolase</keyword>
<keyword evidence="5" id="KW-0067">ATP-binding</keyword>
<dbReference type="SUPFAM" id="SSF52540">
    <property type="entry name" value="P-loop containing nucleoside triphosphate hydrolases"/>
    <property type="match status" value="2"/>
</dbReference>
<dbReference type="PROSITE" id="PS51194">
    <property type="entry name" value="HELICASE_CTER"/>
    <property type="match status" value="1"/>
</dbReference>
<sequence length="717" mass="78360">MPHNGDRTAQASRRSGARHSNNDGLIPVLARRVREVEAKAGTGKKLGPTNRTKFQVIALLMREERARAKSDAALSDAARAEQLKRLDGIATILAKTAARDTSLIALLESTSTPSPAAQKMRRDWLLESGAELEPDDLIITTEVPKPKQDVLLSPELAQKQVMPQSVRARQLSNPFLAPDFALAQQSSPSPRRRLDSWELLGPLFKSFEYGSGGQAASMELPPAPKIDRYSPPGMELMKHQAKFVESVRLGHRSFLLADEPGLGKTAQSVLAASVAGAYPLLAVVPNVVKMNWAREVQRWTPHRRATVIHGDGEGLDAFADVVIVNYEVLDRHLSWLSELGFRGMVVDEAHFIKNLHSQRSRYVLGLADAIRHSVSDPLLMALTGTPLINDIDDFRAIWQFLGWIDGTKPTAELMSRLDETELTPADPGFYTAARGAVIDMGIVRRKKIDVAADLPSRRVVDLPVELDDELGRSVKAAERELAARLVQRYRRAFAAGVGESFAGDDDERREHLIRIVAHAELEESKGQKTGENVFTMVRKIGQAKASLAADYAAQLARSVGKVVFFAKHIDVMDQAEEAFASRELRSVSIRGDQTAIARQREIDAFNNDPGVSVAVCSLTAAGVGLNLQAASNVVLAELSWTAAEQTQAIDRVHRIGQEEPVTAWRIIAAQTIDAKIAELIDSKQSLALRALDGVDIEPGSADSVQLDALISLLRDAL</sequence>
<dbReference type="KEGG" id="huw:FPZ11_00340"/>
<dbReference type="InterPro" id="IPR038718">
    <property type="entry name" value="SNF2-like_sf"/>
</dbReference>
<dbReference type="SMART" id="SM00487">
    <property type="entry name" value="DEXDc"/>
    <property type="match status" value="1"/>
</dbReference>
<evidence type="ECO:0000313" key="5">
    <source>
        <dbReference type="EMBL" id="QDZ13465.1"/>
    </source>
</evidence>
<organism evidence="5 6">
    <name type="scientific">Humibacter ginsenosidimutans</name>
    <dbReference type="NCBI Taxonomy" id="2599293"/>
    <lineage>
        <taxon>Bacteria</taxon>
        <taxon>Bacillati</taxon>
        <taxon>Actinomycetota</taxon>
        <taxon>Actinomycetes</taxon>
        <taxon>Micrococcales</taxon>
        <taxon>Microbacteriaceae</taxon>
        <taxon>Humibacter</taxon>
    </lineage>
</organism>
<dbReference type="GO" id="GO:0004386">
    <property type="term" value="F:helicase activity"/>
    <property type="evidence" value="ECO:0007669"/>
    <property type="project" value="UniProtKB-KW"/>
</dbReference>
<feature type="region of interest" description="Disordered" evidence="2">
    <location>
        <begin position="1"/>
        <end position="25"/>
    </location>
</feature>
<dbReference type="GO" id="GO:0016787">
    <property type="term" value="F:hydrolase activity"/>
    <property type="evidence" value="ECO:0007669"/>
    <property type="project" value="UniProtKB-KW"/>
</dbReference>
<dbReference type="InterPro" id="IPR000330">
    <property type="entry name" value="SNF2_N"/>
</dbReference>
<name>A0A5B8M0W5_9MICO</name>
<dbReference type="GO" id="GO:0005524">
    <property type="term" value="F:ATP binding"/>
    <property type="evidence" value="ECO:0007669"/>
    <property type="project" value="InterPro"/>
</dbReference>
<dbReference type="InterPro" id="IPR027417">
    <property type="entry name" value="P-loop_NTPase"/>
</dbReference>
<keyword evidence="5" id="KW-0347">Helicase</keyword>
<dbReference type="Pfam" id="PF00176">
    <property type="entry name" value="SNF2-rel_dom"/>
    <property type="match status" value="1"/>
</dbReference>
<dbReference type="AlphaFoldDB" id="A0A5B8M0W5"/>
<dbReference type="Gene3D" id="3.40.50.10810">
    <property type="entry name" value="Tandem AAA-ATPase domain"/>
    <property type="match status" value="1"/>
</dbReference>
<accession>A0A5B8M0W5</accession>
<dbReference type="PANTHER" id="PTHR45766:SF6">
    <property type="entry name" value="SWI_SNF-RELATED MATRIX-ASSOCIATED ACTIN-DEPENDENT REGULATOR OF CHROMATIN SUBFAMILY A-LIKE PROTEIN 1"/>
    <property type="match status" value="1"/>
</dbReference>
<dbReference type="CDD" id="cd18793">
    <property type="entry name" value="SF2_C_SNF"/>
    <property type="match status" value="1"/>
</dbReference>
<reference evidence="5 6" key="1">
    <citation type="submission" date="2019-07" db="EMBL/GenBank/DDBJ databases">
        <title>Full genome sequence of Humibacter sp. WJ7-1.</title>
        <authorList>
            <person name="Im W.-T."/>
        </authorList>
    </citation>
    <scope>NUCLEOTIDE SEQUENCE [LARGE SCALE GENOMIC DNA]</scope>
    <source>
        <strain evidence="5 6">WJ7-1</strain>
    </source>
</reference>
<feature type="domain" description="Helicase C-terminal" evidence="4">
    <location>
        <begin position="551"/>
        <end position="702"/>
    </location>
</feature>
<keyword evidence="5" id="KW-0547">Nucleotide-binding</keyword>
<proteinExistence type="predicted"/>
<dbReference type="PANTHER" id="PTHR45766">
    <property type="entry name" value="DNA ANNEALING HELICASE AND ENDONUCLEASE ZRANB3 FAMILY MEMBER"/>
    <property type="match status" value="1"/>
</dbReference>
<evidence type="ECO:0000259" key="4">
    <source>
        <dbReference type="PROSITE" id="PS51194"/>
    </source>
</evidence>
<feature type="compositionally biased region" description="Polar residues" evidence="2">
    <location>
        <begin position="7"/>
        <end position="23"/>
    </location>
</feature>
<dbReference type="RefSeq" id="WP_146317409.1">
    <property type="nucleotide sequence ID" value="NZ_CP042305.1"/>
</dbReference>
<dbReference type="Proteomes" id="UP000320216">
    <property type="component" value="Chromosome"/>
</dbReference>
<dbReference type="Gene3D" id="3.40.50.300">
    <property type="entry name" value="P-loop containing nucleotide triphosphate hydrolases"/>
    <property type="match status" value="1"/>
</dbReference>
<dbReference type="SMART" id="SM00490">
    <property type="entry name" value="HELICc"/>
    <property type="match status" value="1"/>
</dbReference>
<dbReference type="InterPro" id="IPR049730">
    <property type="entry name" value="SNF2/RAD54-like_C"/>
</dbReference>
<dbReference type="OrthoDB" id="9760715at2"/>
<dbReference type="CDD" id="cd17919">
    <property type="entry name" value="DEXHc_Snf"/>
    <property type="match status" value="1"/>
</dbReference>
<dbReference type="InterPro" id="IPR014001">
    <property type="entry name" value="Helicase_ATP-bd"/>
</dbReference>
<evidence type="ECO:0000313" key="6">
    <source>
        <dbReference type="Proteomes" id="UP000320216"/>
    </source>
</evidence>
<dbReference type="GO" id="GO:0031297">
    <property type="term" value="P:replication fork processing"/>
    <property type="evidence" value="ECO:0007669"/>
    <property type="project" value="TreeGrafter"/>
</dbReference>
<dbReference type="EMBL" id="CP042305">
    <property type="protein sequence ID" value="QDZ13465.1"/>
    <property type="molecule type" value="Genomic_DNA"/>
</dbReference>
<feature type="domain" description="Helicase ATP-binding" evidence="3">
    <location>
        <begin position="245"/>
        <end position="404"/>
    </location>
</feature>
<dbReference type="GO" id="GO:0006281">
    <property type="term" value="P:DNA repair"/>
    <property type="evidence" value="ECO:0007669"/>
    <property type="project" value="TreeGrafter"/>
</dbReference>
<evidence type="ECO:0000256" key="1">
    <source>
        <dbReference type="ARBA" id="ARBA00022801"/>
    </source>
</evidence>
<evidence type="ECO:0000259" key="3">
    <source>
        <dbReference type="PROSITE" id="PS51192"/>
    </source>
</evidence>
<dbReference type="Pfam" id="PF00271">
    <property type="entry name" value="Helicase_C"/>
    <property type="match status" value="1"/>
</dbReference>
<dbReference type="InterPro" id="IPR001650">
    <property type="entry name" value="Helicase_C-like"/>
</dbReference>
<keyword evidence="6" id="KW-1185">Reference proteome</keyword>